<feature type="region of interest" description="Disordered" evidence="3">
    <location>
        <begin position="1"/>
        <end position="136"/>
    </location>
</feature>
<dbReference type="GeneID" id="105901222"/>
<protein>
    <submittedName>
        <fullName evidence="7 8">Ectopic P granules protein 5 homolog</fullName>
    </submittedName>
</protein>
<feature type="compositionally biased region" description="Polar residues" evidence="3">
    <location>
        <begin position="93"/>
        <end position="102"/>
    </location>
</feature>
<dbReference type="PANTHER" id="PTHR31139">
    <property type="entry name" value="ECTOPIC P GRANULES PROTEIN 5 HOMOLOG"/>
    <property type="match status" value="1"/>
</dbReference>
<evidence type="ECO:0000313" key="6">
    <source>
        <dbReference type="Proteomes" id="UP000515152"/>
    </source>
</evidence>
<sequence>MAEAVRPKKAKSKTTGKSQEKKQKHIESVRKAPDHAGLCDKASAPECPALPNGLDFIDIPLSLPSEVSSPEPPDLSQASSTALTQEDHVTDQEIGTSSSKTAESLPVSENTEKERTKHKDASEPQDIKEDQSLAQTKHRHNDWTLLESAAQISSVPALYPILPSPSMDAPQLSTMLSDSSELVVGASLQAVASILSGPQLRDPAVLSLTEQEASAPSLVPVDVVEVQKPPRQRLYPELPRSLCSATVQAFTSKQLRLWEPGSWLENVEVHVAEFGGLAHQEGHELHEMLLNYWRCRKQLTQAQTELQAANSDCKSTQNRLWSFKDEQLTLQGVCADQAKVCGYHRFQKVDLSEAVVAELRHQFEAKAELLHQTVALHSYTTILSRLQVESYLYLLLSSNPITRNVAVQETSSACPSGTSQPSSLRPLKESISVLFSFTRRVLDDSQFQTDIHLWLQKLVSVLHRVGADGEHLYLLNHLLCCASGVGKWAVPFLQIKVLENPSGVYHFMQALAILMSPVRNRADFLCHMKPCETKSPHASLSGPASGNWTLVDEGGEEDEDPDTSWLLLSEDDLIALFSQFPFDELFRHLLGMSSEGNYQPQATTSQKMMKIFAFASSLVELLAVGLQTYNRARYRQFVKRIGHMIRMTLCYVSDHWAQYISLTGVGRTTMQEQSFSMEKLQVEFDHLFLRAVLHVLKAKRLGIWLFMSEMPYGTLSSAMLWKIFYIMHCAETEGLDRLSSSLGVEHCIQGLREPSHQEKFERWLSGINSSDGICLLTTFAHMAQPKRTDADPEFVRTIVLEIYEVAYVTVATRETFSKVGRELLAAIAAAHPHVISVLLERLEETIDKVGMVSLYLFKELPLHLWNPVDSEVGVIRAWLLDFGLPAVENKLACIILEGLNWGYHPSGCLALPDALHLEVALLAVEAYQKYLTDKPYGGIISEGIKQVSYLANVVRLGQTPEASFNQWAWDLVLRLKLHDHERNPQNAWKPLPSSAPLVPDVTDIPIMHPVLKAVKAYIPIGCFLANQMTTTGHSLEKFCSQGIALLKILVQSHHLKAVVHVLDNILPLVYPCQFYLLKNEQFLSCLQMFLQLDSGTPQGVTQQVTHKVAQHLIGTSHGENIKLLNSVIQVHILESSRAGRVGAAAVLEFWVQVLTEQNVWYRDKTVLYLLDHLSRAAFLHQHEECLQKILYQQHKNALGYHGDKGLLSSLMGWIVAGNVTPSFIEGNAMTEEVWFAWLVLNMETIFEEDSQLRRCVEHELLSSPAIHPDQALKKAQVRLKIHVVPSLQRMMVYRWAQQALATPADHPLLPLVWQRFLQLYLRQPGPEFGLEAKGCIGKRYFHTSAHVSLLKDLAQRLVEVSDFHHAASKALKVPRSPSEGLGDGESLPGTPITQCMTSPELHIELVRLFGVFAMWLDDENLQNREVYLPSLPKQYDAHKLAKIMQRQQEVWMEYVNIERVQHELNEVLSLWQKVKDEPSFLHATSNSIFTDFINPQAARERILTNLRKHNATQAALAVVPMRAPVPDVPTTCLSDEAASSALLHEALTKLQHQARLAALRETQQVALDSELLELLPQLYCNREEQHSMQLECKGKGGNPCQGPAHVSAKYEGMHLQEPIQTQIQSLKSDIKQLQADAIKPPPQSVAEAAVHTENFITALVNALKLHPSPAVQRVGIAAFYQVVSFVCEDTLRHPPTRQFFSYSVEILGQMFIQGTQTECRRILKTILQNPRLCNLLSPFFTPNASPAELVLLYEEVVNALHADSGDVIFMLLTKFDLSQWLSGAQPAFPERSRLLELIHLALGACGLEPEPEVQMPFNLFCAHWTRLLRHQFPDHYSDFLRLLMQSSSEQLLSPECWRSSLRALGCSPHPPRKKTAKASTSSSTSSPSTAGSGPASIYLSPQQVDETIEWLSNYFLKLRLSKGDFRSFGLLSKWAPYIEEVKAFLGYLVNYIINQEVNNCAKEPLGSARLLNILQDLQSKMAKLFKPWILVLDTDDASNPRCYPWLESDTVIATGLVALYAQLTDTLHEKFKDRLMPGQRGALWLHLMHYCKSCTSPKMPEYLLYAYHSEYGHLLWRDLLPDQALMSQFFNVERGSPKSCFLFMGGLLCEVNWVSVLSEALGPQPSPEAKTMVVYLLYMMVFLAKEDHLLSKPESPLLNLLGQSSSLPWDLVDHSSYENVTGYVNTHYPSSLILSHDASSQQVVKLLKMAAGFGPSLEGKQHGDMTAKCQAFLRLMVRFLTALDQNGNISLASLEVEMEKLLECIVVFNPPETDPQQRHMATCSLFAELLTLLNGASVSTAEGLGAKLHSWVEKRARGPLVLPLLTAACHCLASVRHMARATEACIHSYFADGGCPDQYSGWGPILVSLQVPELTVEDFLQESLSLGSFLTLYVYVLQRLNLEQTVMNEKKTLALLNNWLNQVFPSGPADEAKLFLWWHKALQLIQVQVEQGDGCALDYLILTLQGFQARLALLGEERLNSGILGAIGLGRKSPLSSRFRVVARSMSAFLLVQVPSENQLRIQPSPSLPLSPKAQQALAVLESMSANKQYAELQEAVDQACQFIKYPGHCLRDINRLLAVLINSLYKDMNYLDIIR</sequence>
<feature type="compositionally biased region" description="Basic and acidic residues" evidence="3">
    <location>
        <begin position="110"/>
        <end position="131"/>
    </location>
</feature>
<comment type="similarity">
    <text evidence="1">Belongs to the EPG5 family.</text>
</comment>
<dbReference type="GO" id="GO:0097352">
    <property type="term" value="P:autophagosome maturation"/>
    <property type="evidence" value="ECO:0007669"/>
    <property type="project" value="TreeGrafter"/>
</dbReference>
<evidence type="ECO:0000313" key="8">
    <source>
        <dbReference type="RefSeq" id="XP_031426419.1"/>
    </source>
</evidence>
<name>A0A6P3VYG4_CLUHA</name>
<dbReference type="PANTHER" id="PTHR31139:SF4">
    <property type="entry name" value="ECTOPIC P GRANULES PROTEIN 5 HOMOLOG"/>
    <property type="match status" value="1"/>
</dbReference>
<dbReference type="Proteomes" id="UP000515152">
    <property type="component" value="Chromosome 7"/>
</dbReference>
<evidence type="ECO:0000256" key="1">
    <source>
        <dbReference type="ARBA" id="ARBA00010948"/>
    </source>
</evidence>
<evidence type="ECO:0000256" key="3">
    <source>
        <dbReference type="SAM" id="MobiDB-lite"/>
    </source>
</evidence>
<dbReference type="Pfam" id="PF26573">
    <property type="entry name" value="TPR_Epg5_2"/>
    <property type="match status" value="1"/>
</dbReference>
<dbReference type="GeneTree" id="ENSGT00390000007354"/>
<feature type="compositionally biased region" description="Low complexity" evidence="3">
    <location>
        <begin position="1877"/>
        <end position="1895"/>
    </location>
</feature>
<feature type="region of interest" description="Disordered" evidence="3">
    <location>
        <begin position="1868"/>
        <end position="1895"/>
    </location>
</feature>
<dbReference type="RefSeq" id="XP_031426419.1">
    <property type="nucleotide sequence ID" value="XM_031570559.2"/>
</dbReference>
<feature type="domain" description="Epg5-like central TPR repeats" evidence="4">
    <location>
        <begin position="1715"/>
        <end position="2113"/>
    </location>
</feature>
<accession>A0A6P3VYG4</accession>
<dbReference type="OrthoDB" id="75419at2759"/>
<evidence type="ECO:0000259" key="4">
    <source>
        <dbReference type="Pfam" id="PF26103"/>
    </source>
</evidence>
<reference evidence="7 8" key="1">
    <citation type="submission" date="2025-04" db="UniProtKB">
        <authorList>
            <consortium name="RefSeq"/>
        </authorList>
    </citation>
    <scope>IDENTIFICATION</scope>
</reference>
<dbReference type="GO" id="GO:0061909">
    <property type="term" value="P:autophagosome-lysosome fusion"/>
    <property type="evidence" value="ECO:0007669"/>
    <property type="project" value="Ensembl"/>
</dbReference>
<dbReference type="GO" id="GO:0036335">
    <property type="term" value="P:intestinal stem cell homeostasis"/>
    <property type="evidence" value="ECO:0007669"/>
    <property type="project" value="Ensembl"/>
</dbReference>
<feature type="compositionally biased region" description="Low complexity" evidence="3">
    <location>
        <begin position="60"/>
        <end position="69"/>
    </location>
</feature>
<keyword evidence="6" id="KW-1185">Reference proteome</keyword>
<dbReference type="Pfam" id="PF26103">
    <property type="entry name" value="TPR_Epg5"/>
    <property type="match status" value="1"/>
</dbReference>
<evidence type="ECO:0000256" key="2">
    <source>
        <dbReference type="ARBA" id="ARBA00023006"/>
    </source>
</evidence>
<dbReference type="CTD" id="57724"/>
<dbReference type="GO" id="GO:0060576">
    <property type="term" value="P:intestinal epithelial cell development"/>
    <property type="evidence" value="ECO:0007669"/>
    <property type="project" value="Ensembl"/>
</dbReference>
<dbReference type="InterPro" id="IPR058750">
    <property type="entry name" value="TPR_Epg5"/>
</dbReference>
<dbReference type="KEGG" id="char:105901222"/>
<evidence type="ECO:0000259" key="5">
    <source>
        <dbReference type="Pfam" id="PF26573"/>
    </source>
</evidence>
<dbReference type="Pfam" id="PF26106">
    <property type="entry name" value="TPR_Epg5_C"/>
    <property type="match status" value="1"/>
</dbReference>
<dbReference type="InterPro" id="IPR051436">
    <property type="entry name" value="Autophagy-related_EPG5"/>
</dbReference>
<dbReference type="InterPro" id="IPR059030">
    <property type="entry name" value="TPR_Epg5_mid"/>
</dbReference>
<evidence type="ECO:0000313" key="7">
    <source>
        <dbReference type="RefSeq" id="XP_012684099.2"/>
    </source>
</evidence>
<proteinExistence type="inferred from homology"/>
<feature type="domain" description="Epg5-like TPR" evidence="5">
    <location>
        <begin position="1247"/>
        <end position="1456"/>
    </location>
</feature>
<gene>
    <name evidence="7 8" type="primary">epg5</name>
</gene>
<feature type="compositionally biased region" description="Basic and acidic residues" evidence="3">
    <location>
        <begin position="18"/>
        <end position="38"/>
    </location>
</feature>
<dbReference type="GO" id="GO:0005737">
    <property type="term" value="C:cytoplasm"/>
    <property type="evidence" value="ECO:0007669"/>
    <property type="project" value="TreeGrafter"/>
</dbReference>
<keyword evidence="2" id="KW-0072">Autophagy</keyword>
<dbReference type="RefSeq" id="XP_012684099.2">
    <property type="nucleotide sequence ID" value="XM_012828645.3"/>
</dbReference>
<organism evidence="6 7">
    <name type="scientific">Clupea harengus</name>
    <name type="common">Atlantic herring</name>
    <dbReference type="NCBI Taxonomy" id="7950"/>
    <lineage>
        <taxon>Eukaryota</taxon>
        <taxon>Metazoa</taxon>
        <taxon>Chordata</taxon>
        <taxon>Craniata</taxon>
        <taxon>Vertebrata</taxon>
        <taxon>Euteleostomi</taxon>
        <taxon>Actinopterygii</taxon>
        <taxon>Neopterygii</taxon>
        <taxon>Teleostei</taxon>
        <taxon>Clupei</taxon>
        <taxon>Clupeiformes</taxon>
        <taxon>Clupeoidei</taxon>
        <taxon>Clupeidae</taxon>
        <taxon>Clupea</taxon>
    </lineage>
</organism>